<accession>A0A454TLQ6</accession>
<keyword evidence="2" id="KW-0732">Signal</keyword>
<dbReference type="Proteomes" id="UP000271222">
    <property type="component" value="Unassembled WGS sequence"/>
</dbReference>
<evidence type="ECO:0000256" key="1">
    <source>
        <dbReference type="SAM" id="Coils"/>
    </source>
</evidence>
<dbReference type="EMBL" id="RJTL01000038">
    <property type="protein sequence ID" value="RNM03047.1"/>
    <property type="molecule type" value="Genomic_DNA"/>
</dbReference>
<comment type="caution">
    <text evidence="3">The sequence shown here is derived from an EMBL/GenBank/DDBJ whole genome shotgun (WGS) entry which is preliminary data.</text>
</comment>
<evidence type="ECO:0000313" key="3">
    <source>
        <dbReference type="EMBL" id="RNM03047.1"/>
    </source>
</evidence>
<keyword evidence="1" id="KW-0175">Coiled coil</keyword>
<proteinExistence type="predicted"/>
<organism evidence="3 4">
    <name type="scientific">Ralstonia pseudosolanacearum</name>
    <dbReference type="NCBI Taxonomy" id="1310165"/>
    <lineage>
        <taxon>Bacteria</taxon>
        <taxon>Pseudomonadati</taxon>
        <taxon>Pseudomonadota</taxon>
        <taxon>Betaproteobacteria</taxon>
        <taxon>Burkholderiales</taxon>
        <taxon>Burkholderiaceae</taxon>
        <taxon>Ralstonia</taxon>
        <taxon>Ralstonia solanacearum species complex</taxon>
    </lineage>
</organism>
<feature type="chain" id="PRO_5019299884" evidence="2">
    <location>
        <begin position="26"/>
        <end position="110"/>
    </location>
</feature>
<feature type="coiled-coil region" evidence="1">
    <location>
        <begin position="33"/>
        <end position="60"/>
    </location>
</feature>
<feature type="signal peptide" evidence="2">
    <location>
        <begin position="1"/>
        <end position="25"/>
    </location>
</feature>
<protein>
    <submittedName>
        <fullName evidence="3">Uncharacterized protein</fullName>
    </submittedName>
</protein>
<dbReference type="RefSeq" id="WP_123203765.1">
    <property type="nucleotide sequence ID" value="NZ_RJTL01000038.1"/>
</dbReference>
<gene>
    <name evidence="3" type="ORF">EGA29_19975</name>
</gene>
<evidence type="ECO:0000313" key="4">
    <source>
        <dbReference type="Proteomes" id="UP000271222"/>
    </source>
</evidence>
<evidence type="ECO:0000256" key="2">
    <source>
        <dbReference type="SAM" id="SignalP"/>
    </source>
</evidence>
<dbReference type="AlphaFoldDB" id="A0A454TLQ6"/>
<name>A0A454TLQ6_9RALS</name>
<sequence>MNKAKIRTFAIATLGTVAVVASLGAAGTLYVANQQLEKSKAEQTRKIADLTKENGQLAKDKGERDTRIVALERQVQELSPENTSLKESVGAFATQAATCDTLKKTLNIKS</sequence>
<reference evidence="3 4" key="1">
    <citation type="submission" date="2018-10" db="EMBL/GenBank/DDBJ databases">
        <title>Draft Genome Sequence of Ralstonia pseudosolanacearum (R. solanacearum phylotype I) Strain Tg03 Isolated from Luffa cylindrica in China.</title>
        <authorList>
            <person name="Yuan G.-Q."/>
            <person name="Li Q.-Q."/>
            <person name="Zhang Y.-W."/>
        </authorList>
    </citation>
    <scope>NUCLEOTIDE SEQUENCE [LARGE SCALE GENOMIC DNA]</scope>
    <source>
        <strain evidence="3 4">Tg03</strain>
    </source>
</reference>
<dbReference type="OrthoDB" id="9006165at2"/>